<dbReference type="Proteomes" id="UP000216998">
    <property type="component" value="Unassembled WGS sequence"/>
</dbReference>
<comment type="caution">
    <text evidence="1">The sequence shown here is derived from an EMBL/GenBank/DDBJ whole genome shotgun (WGS) entry which is preliminary data.</text>
</comment>
<keyword evidence="2" id="KW-1185">Reference proteome</keyword>
<evidence type="ECO:0000313" key="2">
    <source>
        <dbReference type="Proteomes" id="UP000216998"/>
    </source>
</evidence>
<dbReference type="AlphaFoldDB" id="A0A255Z8C1"/>
<name>A0A255Z8C1_9PROT</name>
<protein>
    <submittedName>
        <fullName evidence="1">Uncharacterized protein</fullName>
    </submittedName>
</protein>
<accession>A0A255Z8C1</accession>
<reference evidence="1 2" key="1">
    <citation type="submission" date="2017-07" db="EMBL/GenBank/DDBJ databases">
        <title>Niveispirillum cyanobacteriorum sp. nov., isolated from cyanobacterial aggregates in a eutrophic lake.</title>
        <authorList>
            <person name="Cai H."/>
        </authorList>
    </citation>
    <scope>NUCLEOTIDE SEQUENCE [LARGE SCALE GENOMIC DNA]</scope>
    <source>
        <strain evidence="2">TH1-14</strain>
    </source>
</reference>
<evidence type="ECO:0000313" key="1">
    <source>
        <dbReference type="EMBL" id="OYQ37803.1"/>
    </source>
</evidence>
<sequence length="102" mass="11459">MRTLAFHVFCSAPGSVMTVHHTRNKDNLRPDHPARFRLDWIGGGAARSGRRLEDAMTVGLDTFLQGMTDEEWRAVEARTKQLIAGNLFTGRMAGRGRKPGWH</sequence>
<proteinExistence type="predicted"/>
<organism evidence="1 2">
    <name type="scientific">Niveispirillum lacus</name>
    <dbReference type="NCBI Taxonomy" id="1981099"/>
    <lineage>
        <taxon>Bacteria</taxon>
        <taxon>Pseudomonadati</taxon>
        <taxon>Pseudomonadota</taxon>
        <taxon>Alphaproteobacteria</taxon>
        <taxon>Rhodospirillales</taxon>
        <taxon>Azospirillaceae</taxon>
        <taxon>Niveispirillum</taxon>
    </lineage>
</organism>
<gene>
    <name evidence="1" type="ORF">CHU95_00385</name>
</gene>
<dbReference type="EMBL" id="NOXU01000010">
    <property type="protein sequence ID" value="OYQ37803.1"/>
    <property type="molecule type" value="Genomic_DNA"/>
</dbReference>